<organism evidence="2 3">
    <name type="scientific">Carboxylicivirga linearis</name>
    <dbReference type="NCBI Taxonomy" id="1628157"/>
    <lineage>
        <taxon>Bacteria</taxon>
        <taxon>Pseudomonadati</taxon>
        <taxon>Bacteroidota</taxon>
        <taxon>Bacteroidia</taxon>
        <taxon>Marinilabiliales</taxon>
        <taxon>Marinilabiliaceae</taxon>
        <taxon>Carboxylicivirga</taxon>
    </lineage>
</organism>
<protein>
    <submittedName>
        <fullName evidence="2">Uncharacterized protein</fullName>
    </submittedName>
</protein>
<dbReference type="EMBL" id="JAGUCO010000001">
    <property type="protein sequence ID" value="MBS2096784.1"/>
    <property type="molecule type" value="Genomic_DNA"/>
</dbReference>
<accession>A0ABS5JPG1</accession>
<feature type="transmembrane region" description="Helical" evidence="1">
    <location>
        <begin position="48"/>
        <end position="68"/>
    </location>
</feature>
<keyword evidence="1" id="KW-0812">Transmembrane</keyword>
<keyword evidence="1" id="KW-0472">Membrane</keyword>
<dbReference type="RefSeq" id="WP_212212204.1">
    <property type="nucleotide sequence ID" value="NZ_JAGUCO010000001.1"/>
</dbReference>
<sequence>MKELKEVTKTKFITHVGYFIAAIILFLAGIVLNYTYRKFIYSNHLNDFHIADTLGSIIGIPTYTCYRLGIEKKQVGLSKIIIQGVVFFILYEFLGYFGFHGVFDPLDMVSAIVSGVITYLIFRYVIQYRVVHKP</sequence>
<feature type="transmembrane region" description="Helical" evidence="1">
    <location>
        <begin position="108"/>
        <end position="126"/>
    </location>
</feature>
<evidence type="ECO:0000313" key="3">
    <source>
        <dbReference type="Proteomes" id="UP000708576"/>
    </source>
</evidence>
<evidence type="ECO:0000313" key="2">
    <source>
        <dbReference type="EMBL" id="MBS2096784.1"/>
    </source>
</evidence>
<reference evidence="2 3" key="1">
    <citation type="journal article" date="2015" name="Int. J. Syst. Evol. Microbiol.">
        <title>Carboxylicivirga linearis sp. nov., isolated from a sea cucumber culture pond.</title>
        <authorList>
            <person name="Wang F.Q."/>
            <person name="Zhou Y.X."/>
            <person name="Lin X.Z."/>
            <person name="Chen G.J."/>
            <person name="Du Z.J."/>
        </authorList>
    </citation>
    <scope>NUCLEOTIDE SEQUENCE [LARGE SCALE GENOMIC DNA]</scope>
    <source>
        <strain evidence="2 3">FB218</strain>
    </source>
</reference>
<keyword evidence="3" id="KW-1185">Reference proteome</keyword>
<proteinExistence type="predicted"/>
<comment type="caution">
    <text evidence="2">The sequence shown here is derived from an EMBL/GenBank/DDBJ whole genome shotgun (WGS) entry which is preliminary data.</text>
</comment>
<feature type="transmembrane region" description="Helical" evidence="1">
    <location>
        <begin position="12"/>
        <end position="36"/>
    </location>
</feature>
<gene>
    <name evidence="2" type="ORF">KEM10_00755</name>
</gene>
<feature type="transmembrane region" description="Helical" evidence="1">
    <location>
        <begin position="80"/>
        <end position="102"/>
    </location>
</feature>
<dbReference type="Proteomes" id="UP000708576">
    <property type="component" value="Unassembled WGS sequence"/>
</dbReference>
<evidence type="ECO:0000256" key="1">
    <source>
        <dbReference type="SAM" id="Phobius"/>
    </source>
</evidence>
<name>A0ABS5JPG1_9BACT</name>
<keyword evidence="1" id="KW-1133">Transmembrane helix</keyword>